<dbReference type="PROSITE" id="PS51257">
    <property type="entry name" value="PROKAR_LIPOPROTEIN"/>
    <property type="match status" value="1"/>
</dbReference>
<keyword evidence="2" id="KW-1185">Reference proteome</keyword>
<evidence type="ECO:0000313" key="1">
    <source>
        <dbReference type="EMBL" id="QCK16252.1"/>
    </source>
</evidence>
<protein>
    <recommendedName>
        <fullName evidence="3">Lipoprotein</fullName>
    </recommendedName>
</protein>
<dbReference type="Proteomes" id="UP000298616">
    <property type="component" value="Chromosome"/>
</dbReference>
<proteinExistence type="predicted"/>
<reference evidence="1 2" key="1">
    <citation type="submission" date="2018-04" db="EMBL/GenBank/DDBJ databases">
        <title>Complete genome uncultured novel isolate.</title>
        <authorList>
            <person name="Merlino G."/>
        </authorList>
    </citation>
    <scope>NUCLEOTIDE SEQUENCE [LARGE SCALE GENOMIC DNA]</scope>
    <source>
        <strain evidence="2">R1DC9</strain>
    </source>
</reference>
<name>A0A4D7JUI0_9BACT</name>
<dbReference type="EMBL" id="CP028923">
    <property type="protein sequence ID" value="QCK16252.1"/>
    <property type="molecule type" value="Genomic_DNA"/>
</dbReference>
<dbReference type="KEGG" id="fpf:DCC35_16640"/>
<gene>
    <name evidence="1" type="ORF">DCC35_16640</name>
</gene>
<evidence type="ECO:0008006" key="3">
    <source>
        <dbReference type="Google" id="ProtNLM"/>
    </source>
</evidence>
<evidence type="ECO:0000313" key="2">
    <source>
        <dbReference type="Proteomes" id="UP000298616"/>
    </source>
</evidence>
<dbReference type="AlphaFoldDB" id="A0A4D7JUI0"/>
<dbReference type="RefSeq" id="WP_137091845.1">
    <property type="nucleotide sequence ID" value="NZ_CP028923.1"/>
</dbReference>
<sequence length="123" mass="13953">MGKIINILLSLFILVGCDITPHNVNEIEFYFLNKTSSGIQYKTSYDGIESRYLTIEINGKEYTGGGGILEIDSIVFIKINTLDTIKFVNGSNSNVANDVFNTSSWVKKEHNNYYYTLTDEDFE</sequence>
<accession>A0A4D7JUI0</accession>
<organism evidence="1 2">
    <name type="scientific">Mangrovivirga cuniculi</name>
    <dbReference type="NCBI Taxonomy" id="2715131"/>
    <lineage>
        <taxon>Bacteria</taxon>
        <taxon>Pseudomonadati</taxon>
        <taxon>Bacteroidota</taxon>
        <taxon>Cytophagia</taxon>
        <taxon>Cytophagales</taxon>
        <taxon>Mangrovivirgaceae</taxon>
        <taxon>Mangrovivirga</taxon>
    </lineage>
</organism>